<dbReference type="Proteomes" id="UP000800093">
    <property type="component" value="Unassembled WGS sequence"/>
</dbReference>
<accession>A0A9P4NCD0</accession>
<feature type="compositionally biased region" description="Basic and acidic residues" evidence="2">
    <location>
        <begin position="340"/>
        <end position="350"/>
    </location>
</feature>
<dbReference type="PANTHER" id="PTHR23159">
    <property type="entry name" value="CENTROSOMAL PROTEIN 2"/>
    <property type="match status" value="1"/>
</dbReference>
<feature type="compositionally biased region" description="Pro residues" evidence="2">
    <location>
        <begin position="1327"/>
        <end position="1343"/>
    </location>
</feature>
<feature type="compositionally biased region" description="Pro residues" evidence="2">
    <location>
        <begin position="423"/>
        <end position="443"/>
    </location>
</feature>
<proteinExistence type="predicted"/>
<feature type="compositionally biased region" description="Polar residues" evidence="2">
    <location>
        <begin position="1509"/>
        <end position="1520"/>
    </location>
</feature>
<feature type="coiled-coil region" evidence="1">
    <location>
        <begin position="554"/>
        <end position="655"/>
    </location>
</feature>
<name>A0A9P4NCD0_9PLEO</name>
<keyword evidence="4" id="KW-1185">Reference proteome</keyword>
<feature type="compositionally biased region" description="Polar residues" evidence="2">
    <location>
        <begin position="68"/>
        <end position="82"/>
    </location>
</feature>
<feature type="coiled-coil region" evidence="1">
    <location>
        <begin position="803"/>
        <end position="872"/>
    </location>
</feature>
<dbReference type="OrthoDB" id="6365728at2759"/>
<dbReference type="EMBL" id="ML986579">
    <property type="protein sequence ID" value="KAF2270656.1"/>
    <property type="molecule type" value="Genomic_DNA"/>
</dbReference>
<feature type="compositionally biased region" description="Basic residues" evidence="2">
    <location>
        <begin position="1"/>
        <end position="10"/>
    </location>
</feature>
<feature type="compositionally biased region" description="Low complexity" evidence="2">
    <location>
        <begin position="218"/>
        <end position="248"/>
    </location>
</feature>
<gene>
    <name evidence="3" type="ORF">CC78DRAFT_138211</name>
</gene>
<feature type="compositionally biased region" description="Polar residues" evidence="2">
    <location>
        <begin position="451"/>
        <end position="476"/>
    </location>
</feature>
<evidence type="ECO:0000313" key="3">
    <source>
        <dbReference type="EMBL" id="KAF2270656.1"/>
    </source>
</evidence>
<feature type="coiled-coil region" evidence="1">
    <location>
        <begin position="701"/>
        <end position="750"/>
    </location>
</feature>
<feature type="compositionally biased region" description="Basic and acidic residues" evidence="2">
    <location>
        <begin position="121"/>
        <end position="133"/>
    </location>
</feature>
<evidence type="ECO:0000256" key="2">
    <source>
        <dbReference type="SAM" id="MobiDB-lite"/>
    </source>
</evidence>
<organism evidence="3 4">
    <name type="scientific">Lojkania enalia</name>
    <dbReference type="NCBI Taxonomy" id="147567"/>
    <lineage>
        <taxon>Eukaryota</taxon>
        <taxon>Fungi</taxon>
        <taxon>Dikarya</taxon>
        <taxon>Ascomycota</taxon>
        <taxon>Pezizomycotina</taxon>
        <taxon>Dothideomycetes</taxon>
        <taxon>Pleosporomycetidae</taxon>
        <taxon>Pleosporales</taxon>
        <taxon>Pleosporales incertae sedis</taxon>
        <taxon>Lojkania</taxon>
    </lineage>
</organism>
<feature type="compositionally biased region" description="Pro residues" evidence="2">
    <location>
        <begin position="1218"/>
        <end position="1236"/>
    </location>
</feature>
<feature type="compositionally biased region" description="Pro residues" evidence="2">
    <location>
        <begin position="328"/>
        <end position="339"/>
    </location>
</feature>
<sequence>MAKKKGRKNQKPVEWVSPPPSPKPAPEGSPPLPEATPLSPQTVATETTQEDFQSIASPTEPRSDDFLDNSTISNPTIQNESTHALIEESQIVERETENPTTPTKEAKPESTAATILSTEAEPSKEPEESKLPDEALTTESSLPALVDVSPSAETPALPEPEQTKRTDETALESTSESKQLIEEVTERTLLPATIQETVPEAELAEPAPDIETVPKSTAAVPEAVPGAAPEPQPEAQSSEAAEPPAVAQNSEPQVDIASSKEPQVVIAPTEPDQKDITPAPLPAPARDTEAAPVQLSPPPLPIEEPVQVKSPPVQSPSTRSPSVRSPRPQSPPVKSPPKPEAVKHAVEDSRPPAPTPPVSRVRPRHSSAFEDDDGDDDSDDPLIQPRLRGELSSRDHSRGLTYPPHPSHPRLFASRVPSEHYSNPPPPPPPPGYHPRYYPPGAPPYYHSHNHSMSQSPYGPSSHASSPYQETWNQFPPTYPTYGSPPIQRHDSVGSREYPLGPLGHESSSAIEDDTVDLFSRISQAIPDLHVLLARYKETHGQLGVREELLRRASLEQQEKLRNKDDEINTLKEKINHLENKHSADANRLRLEIGNMEEQMKELREQIAETDKLREELDVTRKTLAAAKESWEAKQKELEIANTALEKTIVAEKEKAQNEFEEWKSTTTTKHDAEKIALAIQFDKKLKEADVLADTQRQEAAAAYIKEKDELRSEHQRQQREREANFDRVRKELETKLSTAQKDREEALKHERESREVWEAERETLIKAYDEDRKDLQKGWDEQRGLMEAQYKKNKDESDKAWIELHAEANKRAEEEKAKVEILTKERDDLQKRLDDLKAEHQKDRETIRVVASNLENEKARLEKLMECYGDMPDIKSKGDTYYLVSFSQLQKQIIDLATTHFKHLPVSPPPDDLAQIPSGLPSFLGDTLASRQLRAAYIAHTVSKMVTFRVFGPFLFSLGRRYDKADSLFSSMSHHIREKSTRREAIWRQQTLLAAFTSSGAKQRINTAAGTVVDEIVAAIKNFADPKEEEAIRIAVRRIVKLAAETWRFARLEREMIVATMPALQDEEHEFTGPNFWPAYRPEDTPIASLVGTDTELNDNPKLLLRLFPVVRREPKHEIFSSESEKPDEGCIYHYGLALYDDAKPVVTRIEELKSAGLPPINHSSPTAADFPPPIIPPPRNPPPAPPSTSISIVTEEVSPPPPPPTEPADPLSFLEPSPPEPSKPPYTRPIPVPIQTPSTPDVSPTPLPTARPDSTVLPQPVPTPPSPAPPLLESDESASHQSSTLKPTKDVSPLPPPTENVIPPPPPSYTRDLSPLPRATESATEPPPVSIPTSHTPPLPAPTESAILPPTFPIPGSSSTQPQSRKDVQNATPEASPPTPPRSREPTPTPRPVSPLFAAEDEIEGLKTHSNRKTSLSRRSTPSKSSSEELRKDKGEHISRRTSGYTISNKSSMDGGSQRSSSSRYTCESRSAAIKGLYPNSPMAGQPIERHTLRSQKHRSIEGASIDFSTVTASTNEANMDASEHR</sequence>
<feature type="compositionally biased region" description="Pro residues" evidence="2">
    <location>
        <begin position="17"/>
        <end position="34"/>
    </location>
</feature>
<feature type="region of interest" description="Disordered" evidence="2">
    <location>
        <begin position="1"/>
        <end position="496"/>
    </location>
</feature>
<protein>
    <submittedName>
        <fullName evidence="3">Uncharacterized protein</fullName>
    </submittedName>
</protein>
<evidence type="ECO:0000313" key="4">
    <source>
        <dbReference type="Proteomes" id="UP000800093"/>
    </source>
</evidence>
<feature type="compositionally biased region" description="Pro residues" evidence="2">
    <location>
        <begin position="1200"/>
        <end position="1209"/>
    </location>
</feature>
<feature type="region of interest" description="Disordered" evidence="2">
    <location>
        <begin position="1158"/>
        <end position="1528"/>
    </location>
</feature>
<dbReference type="PANTHER" id="PTHR23159:SF31">
    <property type="entry name" value="CENTROSOME-ASSOCIATED PROTEIN CEP250 ISOFORM X1"/>
    <property type="match status" value="1"/>
</dbReference>
<feature type="compositionally biased region" description="Pro residues" evidence="2">
    <location>
        <begin position="1261"/>
        <end position="1272"/>
    </location>
</feature>
<keyword evidence="1" id="KW-0175">Coiled coil</keyword>
<feature type="compositionally biased region" description="Pro residues" evidence="2">
    <location>
        <begin position="1377"/>
        <end position="1395"/>
    </location>
</feature>
<feature type="compositionally biased region" description="Basic and acidic residues" evidence="2">
    <location>
        <begin position="1428"/>
        <end position="1441"/>
    </location>
</feature>
<feature type="compositionally biased region" description="Polar residues" evidence="2">
    <location>
        <begin position="1443"/>
        <end position="1452"/>
    </location>
</feature>
<evidence type="ECO:0000256" key="1">
    <source>
        <dbReference type="SAM" id="Coils"/>
    </source>
</evidence>
<comment type="caution">
    <text evidence="3">The sequence shown here is derived from an EMBL/GenBank/DDBJ whole genome shotgun (WGS) entry which is preliminary data.</text>
</comment>
<feature type="compositionally biased region" description="Low complexity" evidence="2">
    <location>
        <begin position="305"/>
        <end position="327"/>
    </location>
</feature>
<feature type="compositionally biased region" description="Pro residues" evidence="2">
    <location>
        <begin position="1172"/>
        <end position="1188"/>
    </location>
</feature>
<feature type="compositionally biased region" description="Basic and acidic residues" evidence="2">
    <location>
        <begin position="387"/>
        <end position="398"/>
    </location>
</feature>
<feature type="compositionally biased region" description="Pro residues" evidence="2">
    <location>
        <begin position="1295"/>
        <end position="1310"/>
    </location>
</feature>
<reference evidence="4" key="1">
    <citation type="journal article" date="2020" name="Stud. Mycol.">
        <title>101 Dothideomycetes genomes: A test case for predicting lifestyles and emergence of pathogens.</title>
        <authorList>
            <person name="Haridas S."/>
            <person name="Albert R."/>
            <person name="Binder M."/>
            <person name="Bloem J."/>
            <person name="LaButti K."/>
            <person name="Salamov A."/>
            <person name="Andreopoulos B."/>
            <person name="Baker S."/>
            <person name="Barry K."/>
            <person name="Bills G."/>
            <person name="Bluhm B."/>
            <person name="Cannon C."/>
            <person name="Castanera R."/>
            <person name="Culley D."/>
            <person name="Daum C."/>
            <person name="Ezra D."/>
            <person name="Gonzalez J."/>
            <person name="Henrissat B."/>
            <person name="Kuo A."/>
            <person name="Liang C."/>
            <person name="Lipzen A."/>
            <person name="Lutzoni F."/>
            <person name="Magnuson J."/>
            <person name="Mondo S."/>
            <person name="Nolan M."/>
            <person name="Ohm R."/>
            <person name="Pangilinan J."/>
            <person name="Park H.-J."/>
            <person name="Ramirez L."/>
            <person name="Alfaro M."/>
            <person name="Sun H."/>
            <person name="Tritt A."/>
            <person name="Yoshinaga Y."/>
            <person name="Zwiers L.-H."/>
            <person name="Turgeon B."/>
            <person name="Goodwin S."/>
            <person name="Spatafora J."/>
            <person name="Crous P."/>
            <person name="Grigoriev I."/>
        </authorList>
    </citation>
    <scope>NUCLEOTIDE SEQUENCE [LARGE SCALE GENOMIC DNA]</scope>
    <source>
        <strain evidence="4">CBS 304.66</strain>
    </source>
</reference>
<feature type="compositionally biased region" description="Acidic residues" evidence="2">
    <location>
        <begin position="369"/>
        <end position="380"/>
    </location>
</feature>
<feature type="compositionally biased region" description="Polar residues" evidence="2">
    <location>
        <begin position="38"/>
        <end position="57"/>
    </location>
</feature>
<feature type="compositionally biased region" description="Low complexity" evidence="2">
    <location>
        <begin position="1453"/>
        <end position="1473"/>
    </location>
</feature>